<proteinExistence type="predicted"/>
<keyword evidence="2 5" id="KW-0812">Transmembrane</keyword>
<dbReference type="Gene3D" id="3.40.1710.10">
    <property type="entry name" value="abc type-2 transporter like domain"/>
    <property type="match status" value="1"/>
</dbReference>
<keyword evidence="4 5" id="KW-0472">Membrane</keyword>
<organism evidence="7 8">
    <name type="scientific">Paenibacillus eucommiae</name>
    <dbReference type="NCBI Taxonomy" id="1355755"/>
    <lineage>
        <taxon>Bacteria</taxon>
        <taxon>Bacillati</taxon>
        <taxon>Bacillota</taxon>
        <taxon>Bacilli</taxon>
        <taxon>Bacillales</taxon>
        <taxon>Paenibacillaceae</taxon>
        <taxon>Paenibacillus</taxon>
    </lineage>
</organism>
<dbReference type="EMBL" id="JAGGLB010000023">
    <property type="protein sequence ID" value="MBP1994057.1"/>
    <property type="molecule type" value="Genomic_DNA"/>
</dbReference>
<evidence type="ECO:0000313" key="8">
    <source>
        <dbReference type="Proteomes" id="UP001519287"/>
    </source>
</evidence>
<dbReference type="NCBIfam" id="TIGR03061">
    <property type="entry name" value="pip_yhgE_Nterm"/>
    <property type="match status" value="1"/>
</dbReference>
<feature type="transmembrane region" description="Helical" evidence="5">
    <location>
        <begin position="548"/>
        <end position="568"/>
    </location>
</feature>
<evidence type="ECO:0000256" key="3">
    <source>
        <dbReference type="ARBA" id="ARBA00022989"/>
    </source>
</evidence>
<evidence type="ECO:0000313" key="7">
    <source>
        <dbReference type="EMBL" id="MBP1994057.1"/>
    </source>
</evidence>
<evidence type="ECO:0000256" key="4">
    <source>
        <dbReference type="ARBA" id="ARBA00023136"/>
    </source>
</evidence>
<dbReference type="Gene3D" id="1.10.287.950">
    <property type="entry name" value="Methyl-accepting chemotaxis protein"/>
    <property type="match status" value="2"/>
</dbReference>
<name>A0ABS4J2J5_9BACL</name>
<evidence type="ECO:0000256" key="1">
    <source>
        <dbReference type="ARBA" id="ARBA00004141"/>
    </source>
</evidence>
<dbReference type="InterPro" id="IPR017500">
    <property type="entry name" value="Phage_infect_YhgE_N"/>
</dbReference>
<dbReference type="RefSeq" id="WP_209975920.1">
    <property type="nucleotide sequence ID" value="NZ_JAGGLB010000023.1"/>
</dbReference>
<feature type="transmembrane region" description="Helical" evidence="5">
    <location>
        <begin position="706"/>
        <end position="725"/>
    </location>
</feature>
<keyword evidence="8" id="KW-1185">Reference proteome</keyword>
<dbReference type="Proteomes" id="UP001519287">
    <property type="component" value="Unassembled WGS sequence"/>
</dbReference>
<dbReference type="PANTHER" id="PTHR43077">
    <property type="entry name" value="TRANSPORT PERMEASE YVFS-RELATED"/>
    <property type="match status" value="1"/>
</dbReference>
<sequence length="744" mass="79227">MNKFLKQFGSELSSIGRNRKILISVIAVLLVPVLYTAMFLGAFWDPYDRLQDLPVAIVNADKGTEFNGTELHIGDDFVEKLKDNPQFDWAFVTKEEAAAGMENNTYYMTIEIPDDFSEKTTTLTSDHPTAAHFTFLPNESFNFLASQIGNTAVEKMNASLNKEITEVYARTVFEQVEQMVDGIGKASDGAGKLADGTTKAKEGAIQIEQNLSKLVNGTLTLKDGVSKLQAGGERLNQGGAALSGGAGKLADGLTRLYEAQQQLGAGSEALGTGADSLRTGSASLSGGLSQLAQGSGTLVSSLEQAEQASKQLAAGLDQSGAGSAQLEESAAQLAKGLEKLAEQKPELAQNAEFQSLMAGSKQLAGGLTGARTAQEKLGNGADQLNEGLVQLKTGLSTFDSKLKEASAGGQKLAAGGQQLADGASKWNEGLNHFASKLEEAKKGSVELAAGAKELTGGASELNQGLIQLKTSVNPFVDGSVQLKDGAQQMTSGLLQLDDGTHELAGKLSEATAKTSELHASDSMYDMFANPVQPEVQKVNEVPNYGTGFAPYFLSLGLYVGALVLTIVYSVREPAVRPTSGLNWFWSKALTLAAAGIIQALIADVALLWILDLEVKSIPLFMLFSIITSITFMMLIQFLVTTLQNPGRFIAIVILIFQLTSSAGTFPLELIPNWLQKVTPWLPMTYSVAGLKDVISSGDYTSMWKHAAILGLFTIIFAAITLVYFVRLHSKSKPQQLELEVSAAQ</sequence>
<dbReference type="NCBIfam" id="TIGR03062">
    <property type="entry name" value="pip_yhgE_Cterm"/>
    <property type="match status" value="1"/>
</dbReference>
<feature type="transmembrane region" description="Helical" evidence="5">
    <location>
        <begin position="616"/>
        <end position="639"/>
    </location>
</feature>
<feature type="transmembrane region" description="Helical" evidence="5">
    <location>
        <begin position="648"/>
        <end position="667"/>
    </location>
</feature>
<dbReference type="InterPro" id="IPR023908">
    <property type="entry name" value="xxxLxxG_rpt"/>
</dbReference>
<dbReference type="PANTHER" id="PTHR43077:SF5">
    <property type="entry name" value="PHAGE INFECTION PROTEIN"/>
    <property type="match status" value="1"/>
</dbReference>
<feature type="transmembrane region" description="Helical" evidence="5">
    <location>
        <begin position="589"/>
        <end position="610"/>
    </location>
</feature>
<comment type="subcellular location">
    <subcellularLocation>
        <location evidence="1">Membrane</location>
        <topology evidence="1">Multi-pass membrane protein</topology>
    </subcellularLocation>
</comment>
<reference evidence="7 8" key="1">
    <citation type="submission" date="2021-03" db="EMBL/GenBank/DDBJ databases">
        <title>Genomic Encyclopedia of Type Strains, Phase IV (KMG-IV): sequencing the most valuable type-strain genomes for metagenomic binning, comparative biology and taxonomic classification.</title>
        <authorList>
            <person name="Goeker M."/>
        </authorList>
    </citation>
    <scope>NUCLEOTIDE SEQUENCE [LARGE SCALE GENOMIC DNA]</scope>
    <source>
        <strain evidence="7 8">DSM 26048</strain>
    </source>
</reference>
<dbReference type="InterPro" id="IPR051328">
    <property type="entry name" value="T7SS_ABC-Transporter"/>
</dbReference>
<protein>
    <submittedName>
        <fullName evidence="7">Membrane protein</fullName>
    </submittedName>
</protein>
<dbReference type="InterPro" id="IPR013525">
    <property type="entry name" value="ABC2_TM"/>
</dbReference>
<feature type="domain" description="ABC-2 type transporter transmembrane" evidence="6">
    <location>
        <begin position="25"/>
        <end position="164"/>
    </location>
</feature>
<evidence type="ECO:0000259" key="6">
    <source>
        <dbReference type="Pfam" id="PF12698"/>
    </source>
</evidence>
<evidence type="ECO:0000256" key="5">
    <source>
        <dbReference type="SAM" id="Phobius"/>
    </source>
</evidence>
<dbReference type="Pfam" id="PF12698">
    <property type="entry name" value="ABC2_membrane_3"/>
    <property type="match status" value="2"/>
</dbReference>
<gene>
    <name evidence="7" type="ORF">J2Z66_005683</name>
</gene>
<evidence type="ECO:0000256" key="2">
    <source>
        <dbReference type="ARBA" id="ARBA00022692"/>
    </source>
</evidence>
<dbReference type="NCBIfam" id="TIGR03057">
    <property type="entry name" value="xxxLxxG_by_4"/>
    <property type="match status" value="1"/>
</dbReference>
<dbReference type="InterPro" id="IPR017501">
    <property type="entry name" value="Phage_infect_YhgE_C"/>
</dbReference>
<keyword evidence="3 5" id="KW-1133">Transmembrane helix</keyword>
<feature type="domain" description="ABC-2 type transporter transmembrane" evidence="6">
    <location>
        <begin position="534"/>
        <end position="721"/>
    </location>
</feature>
<comment type="caution">
    <text evidence="7">The sequence shown here is derived from an EMBL/GenBank/DDBJ whole genome shotgun (WGS) entry which is preliminary data.</text>
</comment>
<accession>A0ABS4J2J5</accession>
<feature type="transmembrane region" description="Helical" evidence="5">
    <location>
        <begin position="21"/>
        <end position="44"/>
    </location>
</feature>